<evidence type="ECO:0000256" key="5">
    <source>
        <dbReference type="SAM" id="MobiDB-lite"/>
    </source>
</evidence>
<keyword evidence="3" id="KW-0804">Transcription</keyword>
<reference evidence="7 8" key="1">
    <citation type="submission" date="2009-11" db="EMBL/GenBank/DDBJ databases">
        <title>Annotation of Allomyces macrogynus ATCC 38327.</title>
        <authorList>
            <consortium name="The Broad Institute Genome Sequencing Platform"/>
            <person name="Russ C."/>
            <person name="Cuomo C."/>
            <person name="Burger G."/>
            <person name="Gray M.W."/>
            <person name="Holland P.W.H."/>
            <person name="King N."/>
            <person name="Lang F.B.F."/>
            <person name="Roger A.J."/>
            <person name="Ruiz-Trillo I."/>
            <person name="Young S.K."/>
            <person name="Zeng Q."/>
            <person name="Gargeya S."/>
            <person name="Fitzgerald M."/>
            <person name="Haas B."/>
            <person name="Abouelleil A."/>
            <person name="Alvarado L."/>
            <person name="Arachchi H.M."/>
            <person name="Berlin A."/>
            <person name="Chapman S.B."/>
            <person name="Gearin G."/>
            <person name="Goldberg J."/>
            <person name="Griggs A."/>
            <person name="Gujja S."/>
            <person name="Hansen M."/>
            <person name="Heiman D."/>
            <person name="Howarth C."/>
            <person name="Larimer J."/>
            <person name="Lui A."/>
            <person name="MacDonald P.J.P."/>
            <person name="McCowen C."/>
            <person name="Montmayeur A."/>
            <person name="Murphy C."/>
            <person name="Neiman D."/>
            <person name="Pearson M."/>
            <person name="Priest M."/>
            <person name="Roberts A."/>
            <person name="Saif S."/>
            <person name="Shea T."/>
            <person name="Sisk P."/>
            <person name="Stolte C."/>
            <person name="Sykes S."/>
            <person name="Wortman J."/>
            <person name="Nusbaum C."/>
            <person name="Birren B."/>
        </authorList>
    </citation>
    <scope>NUCLEOTIDE SEQUENCE [LARGE SCALE GENOMIC DNA]</scope>
    <source>
        <strain evidence="7 8">ATCC 38327</strain>
    </source>
</reference>
<dbReference type="InterPro" id="IPR000837">
    <property type="entry name" value="AP-1"/>
</dbReference>
<dbReference type="PANTHER" id="PTHR23351">
    <property type="entry name" value="FOS TRANSCRIPTION FACTOR-RELATED"/>
    <property type="match status" value="1"/>
</dbReference>
<evidence type="ECO:0000256" key="3">
    <source>
        <dbReference type="ARBA" id="ARBA00023163"/>
    </source>
</evidence>
<accession>A0A0L0TA02</accession>
<keyword evidence="4" id="KW-0175">Coiled coil</keyword>
<proteinExistence type="predicted"/>
<evidence type="ECO:0000313" key="7">
    <source>
        <dbReference type="EMBL" id="KNE71638.1"/>
    </source>
</evidence>
<dbReference type="PROSITE" id="PS50217">
    <property type="entry name" value="BZIP"/>
    <property type="match status" value="1"/>
</dbReference>
<dbReference type="InterPro" id="IPR004827">
    <property type="entry name" value="bZIP"/>
</dbReference>
<dbReference type="VEuPathDB" id="FungiDB:AMAG_16196"/>
<dbReference type="InterPro" id="IPR046347">
    <property type="entry name" value="bZIP_sf"/>
</dbReference>
<dbReference type="Proteomes" id="UP000054350">
    <property type="component" value="Unassembled WGS sequence"/>
</dbReference>
<evidence type="ECO:0000256" key="2">
    <source>
        <dbReference type="ARBA" id="ARBA00023125"/>
    </source>
</evidence>
<dbReference type="GO" id="GO:0000978">
    <property type="term" value="F:RNA polymerase II cis-regulatory region sequence-specific DNA binding"/>
    <property type="evidence" value="ECO:0007669"/>
    <property type="project" value="TreeGrafter"/>
</dbReference>
<dbReference type="SUPFAM" id="SSF57959">
    <property type="entry name" value="Leucine zipper domain"/>
    <property type="match status" value="1"/>
</dbReference>
<dbReference type="EMBL" id="GG745373">
    <property type="protein sequence ID" value="KNE71638.1"/>
    <property type="molecule type" value="Genomic_DNA"/>
</dbReference>
<dbReference type="Pfam" id="PF07716">
    <property type="entry name" value="bZIP_2"/>
    <property type="match status" value="1"/>
</dbReference>
<evidence type="ECO:0000313" key="8">
    <source>
        <dbReference type="Proteomes" id="UP000054350"/>
    </source>
</evidence>
<keyword evidence="1" id="KW-0805">Transcription regulation</keyword>
<gene>
    <name evidence="7" type="ORF">AMAG_16196</name>
</gene>
<keyword evidence="2" id="KW-0238">DNA-binding</keyword>
<dbReference type="GO" id="GO:0000981">
    <property type="term" value="F:DNA-binding transcription factor activity, RNA polymerase II-specific"/>
    <property type="evidence" value="ECO:0007669"/>
    <property type="project" value="TreeGrafter"/>
</dbReference>
<protein>
    <recommendedName>
        <fullName evidence="6">BZIP domain-containing protein</fullName>
    </recommendedName>
</protein>
<feature type="coiled-coil region" evidence="4">
    <location>
        <begin position="161"/>
        <end position="188"/>
    </location>
</feature>
<evidence type="ECO:0000259" key="6">
    <source>
        <dbReference type="PROSITE" id="PS50217"/>
    </source>
</evidence>
<feature type="domain" description="BZIP" evidence="6">
    <location>
        <begin position="136"/>
        <end position="187"/>
    </location>
</feature>
<dbReference type="PANTHER" id="PTHR23351:SF24">
    <property type="entry name" value="ACTIVATING TRANSCRIPTION FACTOR 3-RELATED"/>
    <property type="match status" value="1"/>
</dbReference>
<feature type="region of interest" description="Disordered" evidence="5">
    <location>
        <begin position="1"/>
        <end position="26"/>
    </location>
</feature>
<keyword evidence="8" id="KW-1185">Reference proteome</keyword>
<organism evidence="7 8">
    <name type="scientific">Allomyces macrogynus (strain ATCC 38327)</name>
    <name type="common">Allomyces javanicus var. macrogynus</name>
    <dbReference type="NCBI Taxonomy" id="578462"/>
    <lineage>
        <taxon>Eukaryota</taxon>
        <taxon>Fungi</taxon>
        <taxon>Fungi incertae sedis</taxon>
        <taxon>Blastocladiomycota</taxon>
        <taxon>Blastocladiomycetes</taxon>
        <taxon>Blastocladiales</taxon>
        <taxon>Blastocladiaceae</taxon>
        <taxon>Allomyces</taxon>
    </lineage>
</organism>
<evidence type="ECO:0000256" key="1">
    <source>
        <dbReference type="ARBA" id="ARBA00023015"/>
    </source>
</evidence>
<dbReference type="GO" id="GO:0005634">
    <property type="term" value="C:nucleus"/>
    <property type="evidence" value="ECO:0007669"/>
    <property type="project" value="TreeGrafter"/>
</dbReference>
<dbReference type="PROSITE" id="PS00036">
    <property type="entry name" value="BZIP_BASIC"/>
    <property type="match status" value="1"/>
</dbReference>
<feature type="compositionally biased region" description="Low complexity" evidence="5">
    <location>
        <begin position="17"/>
        <end position="26"/>
    </location>
</feature>
<dbReference type="SMART" id="SM00338">
    <property type="entry name" value="BRLZ"/>
    <property type="match status" value="1"/>
</dbReference>
<dbReference type="Gene3D" id="1.20.5.170">
    <property type="match status" value="1"/>
</dbReference>
<sequence>MDPVAMPGAPMLPVPHAVVPSMPATPAAPAPLAISPVVAQLESTAAASVSAYHQRRLQEQHEELMQAVAAAAAPPAKPSNGLKPIQSASAAAVSGKPTTGVKRAAVPDPEELEYPAHLIPLDAPIQKKRKVTDDEPEQVVKKREKNTLSARRSRARRAAKMDFLEVRVVDLEAENEALKAELEQLRQVLAMQGGALPASSSA</sequence>
<name>A0A0L0TA02_ALLM3</name>
<evidence type="ECO:0000256" key="4">
    <source>
        <dbReference type="SAM" id="Coils"/>
    </source>
</evidence>
<feature type="region of interest" description="Disordered" evidence="5">
    <location>
        <begin position="125"/>
        <end position="156"/>
    </location>
</feature>
<dbReference type="OrthoDB" id="10466614at2759"/>
<dbReference type="AlphaFoldDB" id="A0A0L0TA02"/>
<reference evidence="8" key="2">
    <citation type="submission" date="2009-11" db="EMBL/GenBank/DDBJ databases">
        <title>The Genome Sequence of Allomyces macrogynus strain ATCC 38327.</title>
        <authorList>
            <consortium name="The Broad Institute Genome Sequencing Platform"/>
            <person name="Russ C."/>
            <person name="Cuomo C."/>
            <person name="Shea T."/>
            <person name="Young S.K."/>
            <person name="Zeng Q."/>
            <person name="Koehrsen M."/>
            <person name="Haas B."/>
            <person name="Borodovsky M."/>
            <person name="Guigo R."/>
            <person name="Alvarado L."/>
            <person name="Berlin A."/>
            <person name="Borenstein D."/>
            <person name="Chen Z."/>
            <person name="Engels R."/>
            <person name="Freedman E."/>
            <person name="Gellesch M."/>
            <person name="Goldberg J."/>
            <person name="Griggs A."/>
            <person name="Gujja S."/>
            <person name="Heiman D."/>
            <person name="Hepburn T."/>
            <person name="Howarth C."/>
            <person name="Jen D."/>
            <person name="Larson L."/>
            <person name="Lewis B."/>
            <person name="Mehta T."/>
            <person name="Park D."/>
            <person name="Pearson M."/>
            <person name="Roberts A."/>
            <person name="Saif S."/>
            <person name="Shenoy N."/>
            <person name="Sisk P."/>
            <person name="Stolte C."/>
            <person name="Sykes S."/>
            <person name="Walk T."/>
            <person name="White J."/>
            <person name="Yandava C."/>
            <person name="Burger G."/>
            <person name="Gray M.W."/>
            <person name="Holland P.W.H."/>
            <person name="King N."/>
            <person name="Lang F.B.F."/>
            <person name="Roger A.J."/>
            <person name="Ruiz-Trillo I."/>
            <person name="Lander E."/>
            <person name="Nusbaum C."/>
        </authorList>
    </citation>
    <scope>NUCLEOTIDE SEQUENCE [LARGE SCALE GENOMIC DNA]</scope>
    <source>
        <strain evidence="8">ATCC 38327</strain>
    </source>
</reference>